<sequence>MLTVQYCRKKTDPYSGDSMKGRLLLTYVKSSKNSLKPPPVSIFKSVLSVFKSAEQLQLLDLSLQ</sequence>
<evidence type="ECO:0000313" key="1">
    <source>
        <dbReference type="EMBL" id="PWG80596.1"/>
    </source>
</evidence>
<gene>
    <name evidence="1" type="ORF">DDR33_11230</name>
</gene>
<organism evidence="1 2">
    <name type="scientific">Pararcticibacter amylolyticus</name>
    <dbReference type="NCBI Taxonomy" id="2173175"/>
    <lineage>
        <taxon>Bacteria</taxon>
        <taxon>Pseudomonadati</taxon>
        <taxon>Bacteroidota</taxon>
        <taxon>Sphingobacteriia</taxon>
        <taxon>Sphingobacteriales</taxon>
        <taxon>Sphingobacteriaceae</taxon>
        <taxon>Pararcticibacter</taxon>
    </lineage>
</organism>
<proteinExistence type="predicted"/>
<keyword evidence="2" id="KW-1185">Reference proteome</keyword>
<protein>
    <submittedName>
        <fullName evidence="1">Uncharacterized protein</fullName>
    </submittedName>
</protein>
<dbReference type="EMBL" id="QEAS01000008">
    <property type="protein sequence ID" value="PWG80596.1"/>
    <property type="molecule type" value="Genomic_DNA"/>
</dbReference>
<reference evidence="1 2" key="1">
    <citation type="submission" date="2018-04" db="EMBL/GenBank/DDBJ databases">
        <title>Pedobacter chongqingensis sp. nov., isolated from a rottenly hemp rope.</title>
        <authorList>
            <person name="Cai Y."/>
        </authorList>
    </citation>
    <scope>NUCLEOTIDE SEQUENCE [LARGE SCALE GENOMIC DNA]</scope>
    <source>
        <strain evidence="1 2">FJ4-8</strain>
    </source>
</reference>
<accession>A0A2U2PGR7</accession>
<dbReference type="AlphaFoldDB" id="A0A2U2PGR7"/>
<name>A0A2U2PGR7_9SPHI</name>
<comment type="caution">
    <text evidence="1">The sequence shown here is derived from an EMBL/GenBank/DDBJ whole genome shotgun (WGS) entry which is preliminary data.</text>
</comment>
<evidence type="ECO:0000313" key="2">
    <source>
        <dbReference type="Proteomes" id="UP000245647"/>
    </source>
</evidence>
<dbReference type="Proteomes" id="UP000245647">
    <property type="component" value="Unassembled WGS sequence"/>
</dbReference>